<reference evidence="2 3" key="1">
    <citation type="submission" date="2018-09" db="EMBL/GenBank/DDBJ databases">
        <title>Genomic investigation of the strawberry pathogen Phytophthora fragariae indicates pathogenicity is determined by transcriptional variation in three key races.</title>
        <authorList>
            <person name="Adams T.M."/>
            <person name="Armitage A.D."/>
            <person name="Sobczyk M.K."/>
            <person name="Bates H.J."/>
            <person name="Dunwell J.M."/>
            <person name="Nellist C.F."/>
            <person name="Harrison R.J."/>
        </authorList>
    </citation>
    <scope>NUCLEOTIDE SEQUENCE [LARGE SCALE GENOMIC DNA]</scope>
    <source>
        <strain evidence="2 3">SCRP249</strain>
    </source>
</reference>
<evidence type="ECO:0000256" key="1">
    <source>
        <dbReference type="SAM" id="MobiDB-lite"/>
    </source>
</evidence>
<comment type="caution">
    <text evidence="2">The sequence shown here is derived from an EMBL/GenBank/DDBJ whole genome shotgun (WGS) entry which is preliminary data.</text>
</comment>
<organism evidence="2 3">
    <name type="scientific">Phytophthora rubi</name>
    <dbReference type="NCBI Taxonomy" id="129364"/>
    <lineage>
        <taxon>Eukaryota</taxon>
        <taxon>Sar</taxon>
        <taxon>Stramenopiles</taxon>
        <taxon>Oomycota</taxon>
        <taxon>Peronosporomycetes</taxon>
        <taxon>Peronosporales</taxon>
        <taxon>Peronosporaceae</taxon>
        <taxon>Phytophthora</taxon>
    </lineage>
</organism>
<sequence>MSKSKLSDSVVDKLSFHGNKNLFAAYKEKLKAHLKAMSDALVVTELQAKRRRPVARYEDALVQEPVLEEPGPGASVEDQEYYALQVAFANNQQSHIKNLFNLTLPSGFVDDKLMQKPVHKIWRAIEKLYGLNTASRVVELVGKFDEIVASNFKSISHLFRQLKAARDQVNRNSAEALKIGLISQQMMLIKVLSILPGHLWGSAIVFTPEESKLCAIFENKSKAQIKGLTNMASVNHVYAKALKASKPRGSALGKRKAPSQLDVPKNASPGMSCFYCAGVHNDISGGPHLKNKCEKRKRDIELKVFRRNIWSYPSALKKARNDTEPTPKMTGKGKFKAQAKGKERTVVSTNDCLPKDVSVDACNAVQSTATASPTPSISPPNGFQFPPTPGQDLEFFNAEETDDPIGSVFDFGVNGARVNESEAGDVPMSPGEQSIAGDISLQKIRLEDKAVDSA</sequence>
<dbReference type="Proteomes" id="UP000429607">
    <property type="component" value="Unassembled WGS sequence"/>
</dbReference>
<proteinExistence type="predicted"/>
<evidence type="ECO:0000313" key="2">
    <source>
        <dbReference type="EMBL" id="KAE9024263.1"/>
    </source>
</evidence>
<accession>A0A6A3M7I3</accession>
<evidence type="ECO:0000313" key="3">
    <source>
        <dbReference type="Proteomes" id="UP000429607"/>
    </source>
</evidence>
<dbReference type="AlphaFoldDB" id="A0A6A3M7I3"/>
<dbReference type="EMBL" id="QXFV01000837">
    <property type="protein sequence ID" value="KAE9024263.1"/>
    <property type="molecule type" value="Genomic_DNA"/>
</dbReference>
<protein>
    <submittedName>
        <fullName evidence="2">Uncharacterized protein</fullName>
    </submittedName>
</protein>
<gene>
    <name evidence="2" type="ORF">PR001_g12718</name>
</gene>
<name>A0A6A3M7I3_9STRA</name>
<feature type="region of interest" description="Disordered" evidence="1">
    <location>
        <begin position="369"/>
        <end position="391"/>
    </location>
</feature>